<evidence type="ECO:0000259" key="12">
    <source>
        <dbReference type="PROSITE" id="PS50011"/>
    </source>
</evidence>
<keyword evidence="6" id="KW-0418">Kinase</keyword>
<keyword evidence="15" id="KW-1185">Reference proteome</keyword>
<proteinExistence type="predicted"/>
<feature type="binding site" evidence="10">
    <location>
        <position position="166"/>
    </location>
    <ligand>
        <name>ATP</name>
        <dbReference type="ChEBI" id="CHEBI:30616"/>
    </ligand>
</feature>
<dbReference type="InterPro" id="IPR050839">
    <property type="entry name" value="Rho-assoc_Ser/Thr_Kinase"/>
</dbReference>
<dbReference type="InterPro" id="IPR000961">
    <property type="entry name" value="AGC-kinase_C"/>
</dbReference>
<comment type="caution">
    <text evidence="14">The sequence shown here is derived from an EMBL/GenBank/DDBJ whole genome shotgun (WGS) entry which is preliminary data.</text>
</comment>
<evidence type="ECO:0000256" key="2">
    <source>
        <dbReference type="ARBA" id="ARBA00022527"/>
    </source>
</evidence>
<dbReference type="Gene3D" id="3.30.200.20">
    <property type="entry name" value="Phosphorylase Kinase, domain 1"/>
    <property type="match status" value="2"/>
</dbReference>
<dbReference type="CDD" id="cd21780">
    <property type="entry name" value="MobB_Trc-like"/>
    <property type="match status" value="1"/>
</dbReference>
<evidence type="ECO:0000256" key="11">
    <source>
        <dbReference type="SAM" id="MobiDB-lite"/>
    </source>
</evidence>
<dbReference type="InterPro" id="IPR000719">
    <property type="entry name" value="Prot_kinase_dom"/>
</dbReference>
<evidence type="ECO:0000256" key="3">
    <source>
        <dbReference type="ARBA" id="ARBA00022553"/>
    </source>
</evidence>
<feature type="region of interest" description="Disordered" evidence="11">
    <location>
        <begin position="1"/>
        <end position="47"/>
    </location>
</feature>
<feature type="compositionally biased region" description="Polar residues" evidence="11">
    <location>
        <begin position="1"/>
        <end position="15"/>
    </location>
</feature>
<keyword evidence="5 10" id="KW-0547">Nucleotide-binding</keyword>
<reference evidence="14 15" key="1">
    <citation type="submission" date="2024-08" db="EMBL/GenBank/DDBJ databases">
        <authorList>
            <person name="Cucini C."/>
            <person name="Frati F."/>
        </authorList>
    </citation>
    <scope>NUCLEOTIDE SEQUENCE [LARGE SCALE GENOMIC DNA]</scope>
</reference>
<evidence type="ECO:0000256" key="10">
    <source>
        <dbReference type="PROSITE-ProRule" id="PRU10141"/>
    </source>
</evidence>
<dbReference type="PROSITE" id="PS00108">
    <property type="entry name" value="PROTEIN_KINASE_ST"/>
    <property type="match status" value="1"/>
</dbReference>
<keyword evidence="3" id="KW-0597">Phosphoprotein</keyword>
<feature type="domain" description="AGC-kinase C-terminal" evidence="13">
    <location>
        <begin position="436"/>
        <end position="514"/>
    </location>
</feature>
<dbReference type="Gene3D" id="1.10.510.10">
    <property type="entry name" value="Transferase(Phosphotransferase) domain 1"/>
    <property type="match status" value="2"/>
</dbReference>
<name>A0ABP1S0T7_9HEXA</name>
<dbReference type="SUPFAM" id="SSF56112">
    <property type="entry name" value="Protein kinase-like (PK-like)"/>
    <property type="match status" value="1"/>
</dbReference>
<evidence type="ECO:0000313" key="14">
    <source>
        <dbReference type="EMBL" id="CAL8140338.1"/>
    </source>
</evidence>
<keyword evidence="4" id="KW-0808">Transferase</keyword>
<evidence type="ECO:0000256" key="9">
    <source>
        <dbReference type="ARBA" id="ARBA00048679"/>
    </source>
</evidence>
<evidence type="ECO:0000256" key="5">
    <source>
        <dbReference type="ARBA" id="ARBA00022741"/>
    </source>
</evidence>
<accession>A0ABP1S0T7</accession>
<protein>
    <recommendedName>
        <fullName evidence="1">non-specific serine/threonine protein kinase</fullName>
        <ecNumber evidence="1">2.7.11.1</ecNumber>
    </recommendedName>
</protein>
<dbReference type="PROSITE" id="PS50011">
    <property type="entry name" value="PROTEIN_KINASE_DOM"/>
    <property type="match status" value="1"/>
</dbReference>
<dbReference type="PROSITE" id="PS51285">
    <property type="entry name" value="AGC_KINASE_CTER"/>
    <property type="match status" value="1"/>
</dbReference>
<dbReference type="InterPro" id="IPR011009">
    <property type="entry name" value="Kinase-like_dom_sf"/>
</dbReference>
<sequence>MIMKPSTSTMNTTADPSPRERMDTTDAASASTSSTSNSRPSQPPPLFQLPALLQNLQCRDRFSGHTLDKATRAKITLENYYSNLLSQHLERQQRQARLEETLQGLPEDQKEIQRHQLNQRETEFLRLSRARLGVSDFEPLKIIGKGAFGEVRLVQKKDTGHVYAMKILRKSSMLEKEQVGHVRAERDMLVEADQQWVVKMYYSFQDPTNLYLIMEFLPGGDMMTLLMKKDTLSEEATQFYIAETALAISSIHRLGFIHRDIKPDNLLLDARGHVKLSDFGLCTGLKKSHRTEFYRDLTQARLPNDAADWSPMDSKRRAESWKKNRRALAHSTVGTPDYIAPEVFLRREAGYGSECDWWSLGVIMYEMLIGFPPFCSEGPQETYKKIMNWRETLVFPPEVPISGEARRAIEGFCCEAEKRLGGQHGVEDLKMVQFFRGVDWEHIRERPAAIPVVVNGIGDTSNFDEFPETDLRIPGQGKETKKVLEGDGAGGGAYNDWVFINYTFRRFDGLTQRGPIPRK</sequence>
<dbReference type="PROSITE" id="PS00107">
    <property type="entry name" value="PROTEIN_KINASE_ATP"/>
    <property type="match status" value="1"/>
</dbReference>
<evidence type="ECO:0000256" key="7">
    <source>
        <dbReference type="ARBA" id="ARBA00022840"/>
    </source>
</evidence>
<evidence type="ECO:0000256" key="1">
    <source>
        <dbReference type="ARBA" id="ARBA00012513"/>
    </source>
</evidence>
<evidence type="ECO:0000256" key="8">
    <source>
        <dbReference type="ARBA" id="ARBA00047899"/>
    </source>
</evidence>
<dbReference type="CDD" id="cd05599">
    <property type="entry name" value="STKc_NDR_like"/>
    <property type="match status" value="1"/>
</dbReference>
<evidence type="ECO:0000256" key="4">
    <source>
        <dbReference type="ARBA" id="ARBA00022679"/>
    </source>
</evidence>
<feature type="compositionally biased region" description="Low complexity" evidence="11">
    <location>
        <begin position="25"/>
        <end position="40"/>
    </location>
</feature>
<dbReference type="Proteomes" id="UP001642540">
    <property type="component" value="Unassembled WGS sequence"/>
</dbReference>
<comment type="catalytic activity">
    <reaction evidence="8">
        <text>L-threonyl-[protein] + ATP = O-phospho-L-threonyl-[protein] + ADP + H(+)</text>
        <dbReference type="Rhea" id="RHEA:46608"/>
        <dbReference type="Rhea" id="RHEA-COMP:11060"/>
        <dbReference type="Rhea" id="RHEA-COMP:11605"/>
        <dbReference type="ChEBI" id="CHEBI:15378"/>
        <dbReference type="ChEBI" id="CHEBI:30013"/>
        <dbReference type="ChEBI" id="CHEBI:30616"/>
        <dbReference type="ChEBI" id="CHEBI:61977"/>
        <dbReference type="ChEBI" id="CHEBI:456216"/>
        <dbReference type="EC" id="2.7.11.1"/>
    </reaction>
</comment>
<dbReference type="InterPro" id="IPR008271">
    <property type="entry name" value="Ser/Thr_kinase_AS"/>
</dbReference>
<evidence type="ECO:0000259" key="13">
    <source>
        <dbReference type="PROSITE" id="PS51285"/>
    </source>
</evidence>
<dbReference type="PANTHER" id="PTHR22988">
    <property type="entry name" value="MYOTONIC DYSTROPHY S/T KINASE-RELATED"/>
    <property type="match status" value="1"/>
</dbReference>
<evidence type="ECO:0000256" key="6">
    <source>
        <dbReference type="ARBA" id="ARBA00022777"/>
    </source>
</evidence>
<gene>
    <name evidence="14" type="ORF">ODALV1_LOCUS28247</name>
</gene>
<keyword evidence="7 10" id="KW-0067">ATP-binding</keyword>
<dbReference type="EMBL" id="CAXLJM020000135">
    <property type="protein sequence ID" value="CAL8140338.1"/>
    <property type="molecule type" value="Genomic_DNA"/>
</dbReference>
<organism evidence="14 15">
    <name type="scientific">Orchesella dallaii</name>
    <dbReference type="NCBI Taxonomy" id="48710"/>
    <lineage>
        <taxon>Eukaryota</taxon>
        <taxon>Metazoa</taxon>
        <taxon>Ecdysozoa</taxon>
        <taxon>Arthropoda</taxon>
        <taxon>Hexapoda</taxon>
        <taxon>Collembola</taxon>
        <taxon>Entomobryomorpha</taxon>
        <taxon>Entomobryoidea</taxon>
        <taxon>Orchesellidae</taxon>
        <taxon>Orchesellinae</taxon>
        <taxon>Orchesella</taxon>
    </lineage>
</organism>
<dbReference type="PANTHER" id="PTHR22988:SF76">
    <property type="entry name" value="CHROMOSOME UNDETERMINED SCAFFOLD_135, WHOLE GENOME SHOTGUN SEQUENCE"/>
    <property type="match status" value="1"/>
</dbReference>
<dbReference type="SMART" id="SM00220">
    <property type="entry name" value="S_TKc"/>
    <property type="match status" value="1"/>
</dbReference>
<comment type="catalytic activity">
    <reaction evidence="9">
        <text>L-seryl-[protein] + ATP = O-phospho-L-seryl-[protein] + ADP + H(+)</text>
        <dbReference type="Rhea" id="RHEA:17989"/>
        <dbReference type="Rhea" id="RHEA-COMP:9863"/>
        <dbReference type="Rhea" id="RHEA-COMP:11604"/>
        <dbReference type="ChEBI" id="CHEBI:15378"/>
        <dbReference type="ChEBI" id="CHEBI:29999"/>
        <dbReference type="ChEBI" id="CHEBI:30616"/>
        <dbReference type="ChEBI" id="CHEBI:83421"/>
        <dbReference type="ChEBI" id="CHEBI:456216"/>
        <dbReference type="EC" id="2.7.11.1"/>
    </reaction>
</comment>
<dbReference type="EC" id="2.7.11.1" evidence="1"/>
<dbReference type="Pfam" id="PF00069">
    <property type="entry name" value="Pkinase"/>
    <property type="match status" value="2"/>
</dbReference>
<keyword evidence="2" id="KW-0723">Serine/threonine-protein kinase</keyword>
<feature type="domain" description="Protein kinase" evidence="12">
    <location>
        <begin position="137"/>
        <end position="435"/>
    </location>
</feature>
<evidence type="ECO:0000313" key="15">
    <source>
        <dbReference type="Proteomes" id="UP001642540"/>
    </source>
</evidence>
<dbReference type="InterPro" id="IPR017441">
    <property type="entry name" value="Protein_kinase_ATP_BS"/>
</dbReference>